<proteinExistence type="predicted"/>
<dbReference type="Pfam" id="PF13275">
    <property type="entry name" value="S4_2"/>
    <property type="match status" value="1"/>
</dbReference>
<evidence type="ECO:0000256" key="1">
    <source>
        <dbReference type="PROSITE-ProRule" id="PRU00182"/>
    </source>
</evidence>
<dbReference type="Proteomes" id="UP000094243">
    <property type="component" value="Unassembled WGS sequence"/>
</dbReference>
<dbReference type="SUPFAM" id="SSF55174">
    <property type="entry name" value="Alpha-L RNA-binding motif"/>
    <property type="match status" value="1"/>
</dbReference>
<dbReference type="InterPro" id="IPR002942">
    <property type="entry name" value="S4_RNA-bd"/>
</dbReference>
<name>A0A1E3S1S9_9MYCO</name>
<dbReference type="EMBL" id="MIGZ01000007">
    <property type="protein sequence ID" value="ODQ96126.1"/>
    <property type="molecule type" value="Genomic_DNA"/>
</dbReference>
<keyword evidence="4" id="KW-1185">Reference proteome</keyword>
<dbReference type="SMART" id="SM00363">
    <property type="entry name" value="S4"/>
    <property type="match status" value="1"/>
</dbReference>
<dbReference type="RefSeq" id="WP_069403652.1">
    <property type="nucleotide sequence ID" value="NZ_JBHRZJ010000013.1"/>
</dbReference>
<feature type="domain" description="RNA-binding S4" evidence="2">
    <location>
        <begin position="13"/>
        <end position="72"/>
    </location>
</feature>
<protein>
    <submittedName>
        <fullName evidence="3">RNA-binding protein</fullName>
    </submittedName>
</protein>
<dbReference type="PROSITE" id="PS50889">
    <property type="entry name" value="S4"/>
    <property type="match status" value="1"/>
</dbReference>
<gene>
    <name evidence="3" type="ORF">BHQ17_02325</name>
</gene>
<dbReference type="GO" id="GO:0003723">
    <property type="term" value="F:RNA binding"/>
    <property type="evidence" value="ECO:0007669"/>
    <property type="project" value="UniProtKB-KW"/>
</dbReference>
<dbReference type="AlphaFoldDB" id="A0A1E3S1S9"/>
<evidence type="ECO:0000313" key="4">
    <source>
        <dbReference type="Proteomes" id="UP000094243"/>
    </source>
</evidence>
<organism evidence="3 4">
    <name type="scientific">Mycolicibacterium holsaticum</name>
    <dbReference type="NCBI Taxonomy" id="152142"/>
    <lineage>
        <taxon>Bacteria</taxon>
        <taxon>Bacillati</taxon>
        <taxon>Actinomycetota</taxon>
        <taxon>Actinomycetes</taxon>
        <taxon>Mycobacteriales</taxon>
        <taxon>Mycobacteriaceae</taxon>
        <taxon>Mycolicibacterium</taxon>
    </lineage>
</organism>
<dbReference type="OrthoDB" id="9811532at2"/>
<keyword evidence="1" id="KW-0694">RNA-binding</keyword>
<reference evidence="4" key="1">
    <citation type="submission" date="2016-09" db="EMBL/GenBank/DDBJ databases">
        <authorList>
            <person name="Greninger A.L."/>
            <person name="Jerome K.R."/>
            <person name="Mcnair B."/>
            <person name="Wallis C."/>
            <person name="Fang F."/>
        </authorList>
    </citation>
    <scope>NUCLEOTIDE SEQUENCE [LARGE SCALE GENOMIC DNA]</scope>
    <source>
        <strain evidence="4">M7</strain>
    </source>
</reference>
<comment type="caution">
    <text evidence="3">The sequence shown here is derived from an EMBL/GenBank/DDBJ whole genome shotgun (WGS) entry which is preliminary data.</text>
</comment>
<dbReference type="InterPro" id="IPR036986">
    <property type="entry name" value="S4_RNA-bd_sf"/>
</dbReference>
<accession>A0A1E3S1S9</accession>
<sequence length="72" mass="7530">MARDEVAITDDTIRLGQFLKLAGLIDSGADAKAVIANGLVCVNDEVERRRGRKLHPGDEVSIAGRTAVVAGG</sequence>
<evidence type="ECO:0000259" key="2">
    <source>
        <dbReference type="SMART" id="SM00363"/>
    </source>
</evidence>
<dbReference type="CDD" id="cd00165">
    <property type="entry name" value="S4"/>
    <property type="match status" value="1"/>
</dbReference>
<dbReference type="Gene3D" id="3.10.290.10">
    <property type="entry name" value="RNA-binding S4 domain"/>
    <property type="match status" value="1"/>
</dbReference>
<evidence type="ECO:0000313" key="3">
    <source>
        <dbReference type="EMBL" id="ODQ96126.1"/>
    </source>
</evidence>